<accession>A0A7J2S2C0</accession>
<dbReference type="InterPro" id="IPR027417">
    <property type="entry name" value="P-loop_NTPase"/>
</dbReference>
<evidence type="ECO:0000313" key="4">
    <source>
        <dbReference type="EMBL" id="HEC57583.1"/>
    </source>
</evidence>
<reference evidence="4" key="1">
    <citation type="journal article" date="2020" name="mSystems">
        <title>Genome- and Community-Level Interaction Insights into Carbon Utilization and Element Cycling Functions of Hydrothermarchaeota in Hydrothermal Sediment.</title>
        <authorList>
            <person name="Zhou Z."/>
            <person name="Liu Y."/>
            <person name="Xu W."/>
            <person name="Pan J."/>
            <person name="Luo Z.H."/>
            <person name="Li M."/>
        </authorList>
    </citation>
    <scope>NUCLEOTIDE SEQUENCE [LARGE SCALE GENOMIC DNA]</scope>
    <source>
        <strain evidence="4">HyVt-386</strain>
    </source>
</reference>
<gene>
    <name evidence="4" type="ORF">ENI32_06885</name>
</gene>
<evidence type="ECO:0000256" key="1">
    <source>
        <dbReference type="ARBA" id="ARBA00022741"/>
    </source>
</evidence>
<dbReference type="Gene3D" id="3.40.50.300">
    <property type="entry name" value="P-loop containing nucleotide triphosphate hydrolases"/>
    <property type="match status" value="1"/>
</dbReference>
<dbReference type="Proteomes" id="UP000885936">
    <property type="component" value="Unassembled WGS sequence"/>
</dbReference>
<dbReference type="AlphaFoldDB" id="A0A7J2S2C0"/>
<proteinExistence type="predicted"/>
<dbReference type="PANTHER" id="PTHR43637">
    <property type="entry name" value="UPF0273 PROTEIN TM_0370"/>
    <property type="match status" value="1"/>
</dbReference>
<dbReference type="InterPro" id="IPR014774">
    <property type="entry name" value="KaiC-like_dom"/>
</dbReference>
<evidence type="ECO:0000256" key="2">
    <source>
        <dbReference type="ARBA" id="ARBA00022840"/>
    </source>
</evidence>
<comment type="caution">
    <text evidence="4">The sequence shown here is derived from an EMBL/GenBank/DDBJ whole genome shotgun (WGS) entry which is preliminary data.</text>
</comment>
<sequence>MEKITSGIPSLDLLIDGGMSRGSLILLLGEVGSGHYEFAYTSAAMIAEKKKKSRDTLLPSEVYYISITRTSKDILNEIGASFRGFDPVDIRILDLSETYFRSSRIPLSWIADTGSHNLSMLKGISRDQEVLSEIVTRLDEHGPDNLIIIDSLTALIRVYSNTDDRWSEFIRFLQGLQRVSKRWGGIIYMILTANVFERAKEEEIADVADGAFFFRWEEWGTGVNRRSMIITKLKGDLPRLEDGGIVKFEVNISSYEGLTLVPIRQILGRG</sequence>
<feature type="domain" description="KaiC-like" evidence="3">
    <location>
        <begin position="5"/>
        <end position="235"/>
    </location>
</feature>
<dbReference type="SUPFAM" id="SSF52540">
    <property type="entry name" value="P-loop containing nucleoside triphosphate hydrolases"/>
    <property type="match status" value="1"/>
</dbReference>
<organism evidence="4">
    <name type="scientific">Candidatus Syntropharchaeum butanivorans</name>
    <dbReference type="NCBI Taxonomy" id="1839936"/>
    <lineage>
        <taxon>Archaea</taxon>
        <taxon>Methanobacteriati</taxon>
        <taxon>Methanobacteriota</taxon>
        <taxon>Stenosarchaea group</taxon>
        <taxon>Methanomicrobia</taxon>
        <taxon>Methanosarcinales</taxon>
        <taxon>ANME-2 cluster</taxon>
        <taxon>Candidatus Syntropharchaeum</taxon>
    </lineage>
</organism>
<keyword evidence="2" id="KW-0067">ATP-binding</keyword>
<dbReference type="Pfam" id="PF06745">
    <property type="entry name" value="ATPase"/>
    <property type="match status" value="1"/>
</dbReference>
<protein>
    <recommendedName>
        <fullName evidence="3">KaiC-like domain-containing protein</fullName>
    </recommendedName>
</protein>
<keyword evidence="1" id="KW-0547">Nucleotide-binding</keyword>
<evidence type="ECO:0000259" key="3">
    <source>
        <dbReference type="Pfam" id="PF06745"/>
    </source>
</evidence>
<name>A0A7J2S2C0_9EURY</name>
<dbReference type="PANTHER" id="PTHR43637:SF2">
    <property type="entry name" value="PROTEIN GVPD 1"/>
    <property type="match status" value="1"/>
</dbReference>
<dbReference type="EMBL" id="DRIE01000111">
    <property type="protein sequence ID" value="HEC57583.1"/>
    <property type="molecule type" value="Genomic_DNA"/>
</dbReference>
<dbReference type="GO" id="GO:0005524">
    <property type="term" value="F:ATP binding"/>
    <property type="evidence" value="ECO:0007669"/>
    <property type="project" value="UniProtKB-KW"/>
</dbReference>